<name>A0A846QTS7_9FLAO</name>
<sequence length="36" mass="4341">MRIGIVSNLIKKPVFYTYLLEHKYTFKILINTKFHA</sequence>
<protein>
    <submittedName>
        <fullName evidence="1">Uncharacterized protein</fullName>
    </submittedName>
</protein>
<gene>
    <name evidence="1" type="ORF">GGR42_000832</name>
</gene>
<reference evidence="1 2" key="1">
    <citation type="submission" date="2020-03" db="EMBL/GenBank/DDBJ databases">
        <title>Genomic Encyclopedia of Type Strains, Phase IV (KMG-IV): sequencing the most valuable type-strain genomes for metagenomic binning, comparative biology and taxonomic classification.</title>
        <authorList>
            <person name="Goeker M."/>
        </authorList>
    </citation>
    <scope>NUCLEOTIDE SEQUENCE [LARGE SCALE GENOMIC DNA]</scope>
    <source>
        <strain evidence="1 2">DSM 29762</strain>
    </source>
</reference>
<dbReference type="EMBL" id="JAATJJ010000001">
    <property type="protein sequence ID" value="NJB70370.1"/>
    <property type="molecule type" value="Genomic_DNA"/>
</dbReference>
<comment type="caution">
    <text evidence="1">The sequence shown here is derived from an EMBL/GenBank/DDBJ whole genome shotgun (WGS) entry which is preliminary data.</text>
</comment>
<evidence type="ECO:0000313" key="2">
    <source>
        <dbReference type="Proteomes" id="UP000590442"/>
    </source>
</evidence>
<dbReference type="AlphaFoldDB" id="A0A846QTS7"/>
<proteinExistence type="predicted"/>
<evidence type="ECO:0000313" key="1">
    <source>
        <dbReference type="EMBL" id="NJB70370.1"/>
    </source>
</evidence>
<organism evidence="1 2">
    <name type="scientific">Saonia flava</name>
    <dbReference type="NCBI Taxonomy" id="523696"/>
    <lineage>
        <taxon>Bacteria</taxon>
        <taxon>Pseudomonadati</taxon>
        <taxon>Bacteroidota</taxon>
        <taxon>Flavobacteriia</taxon>
        <taxon>Flavobacteriales</taxon>
        <taxon>Flavobacteriaceae</taxon>
        <taxon>Saonia</taxon>
    </lineage>
</organism>
<accession>A0A846QTS7</accession>
<keyword evidence="2" id="KW-1185">Reference proteome</keyword>
<dbReference type="Proteomes" id="UP000590442">
    <property type="component" value="Unassembled WGS sequence"/>
</dbReference>